<proteinExistence type="predicted"/>
<dbReference type="InterPro" id="IPR004360">
    <property type="entry name" value="Glyas_Fos-R_dOase_dom"/>
</dbReference>
<dbReference type="PANTHER" id="PTHR21366:SF14">
    <property type="entry name" value="GLYOXALASE DOMAIN-CONTAINING PROTEIN 5"/>
    <property type="match status" value="1"/>
</dbReference>
<dbReference type="RefSeq" id="WP_093360523.1">
    <property type="nucleotide sequence ID" value="NZ_FOLG01000004.1"/>
</dbReference>
<dbReference type="EMBL" id="FOLG01000004">
    <property type="protein sequence ID" value="SFC39294.1"/>
    <property type="molecule type" value="Genomic_DNA"/>
</dbReference>
<sequence length="128" mass="14008">MLGISHLDHLVLTVADLDKTCEFYEKVLGFEIITFGQGRRAMAFGKQKFNLHQAGQEFEPKALRPTPGSMDLCLITSLALDVVLAGLKDAAVPIEAGPIPRRGAQGPILSVYIRDPDRNLIEISTYDA</sequence>
<evidence type="ECO:0000313" key="2">
    <source>
        <dbReference type="EMBL" id="SFC39294.1"/>
    </source>
</evidence>
<dbReference type="InterPro" id="IPR037523">
    <property type="entry name" value="VOC_core"/>
</dbReference>
<gene>
    <name evidence="2" type="ORF">SAMN04488094_104205</name>
</gene>
<dbReference type="Gene3D" id="3.10.180.10">
    <property type="entry name" value="2,3-Dihydroxybiphenyl 1,2-Dioxygenase, domain 1"/>
    <property type="match status" value="1"/>
</dbReference>
<dbReference type="PROSITE" id="PS51819">
    <property type="entry name" value="VOC"/>
    <property type="match status" value="1"/>
</dbReference>
<dbReference type="Proteomes" id="UP000198728">
    <property type="component" value="Unassembled WGS sequence"/>
</dbReference>
<keyword evidence="2" id="KW-0223">Dioxygenase</keyword>
<dbReference type="OrthoDB" id="9812656at2"/>
<evidence type="ECO:0000259" key="1">
    <source>
        <dbReference type="PROSITE" id="PS51819"/>
    </source>
</evidence>
<name>A0A1I1ISS9_9RHOB</name>
<accession>A0A1I1ISS9</accession>
<dbReference type="AlphaFoldDB" id="A0A1I1ISS9"/>
<evidence type="ECO:0000313" key="3">
    <source>
        <dbReference type="Proteomes" id="UP000198728"/>
    </source>
</evidence>
<dbReference type="InterPro" id="IPR029068">
    <property type="entry name" value="Glyas_Bleomycin-R_OHBP_Dase"/>
</dbReference>
<keyword evidence="2" id="KW-0560">Oxidoreductase</keyword>
<feature type="domain" description="VOC" evidence="1">
    <location>
        <begin position="6"/>
        <end position="126"/>
    </location>
</feature>
<dbReference type="Pfam" id="PF00903">
    <property type="entry name" value="Glyoxalase"/>
    <property type="match status" value="1"/>
</dbReference>
<dbReference type="GO" id="GO:0051213">
    <property type="term" value="F:dioxygenase activity"/>
    <property type="evidence" value="ECO:0007669"/>
    <property type="project" value="UniProtKB-KW"/>
</dbReference>
<organism evidence="2 3">
    <name type="scientific">Tropicimonas isoalkanivorans</name>
    <dbReference type="NCBI Taxonomy" id="441112"/>
    <lineage>
        <taxon>Bacteria</taxon>
        <taxon>Pseudomonadati</taxon>
        <taxon>Pseudomonadota</taxon>
        <taxon>Alphaproteobacteria</taxon>
        <taxon>Rhodobacterales</taxon>
        <taxon>Roseobacteraceae</taxon>
        <taxon>Tropicimonas</taxon>
    </lineage>
</organism>
<reference evidence="2 3" key="1">
    <citation type="submission" date="2016-10" db="EMBL/GenBank/DDBJ databases">
        <authorList>
            <person name="de Groot N.N."/>
        </authorList>
    </citation>
    <scope>NUCLEOTIDE SEQUENCE [LARGE SCALE GENOMIC DNA]</scope>
    <source>
        <strain evidence="2 3">DSM 19548</strain>
    </source>
</reference>
<dbReference type="SUPFAM" id="SSF54593">
    <property type="entry name" value="Glyoxalase/Bleomycin resistance protein/Dihydroxybiphenyl dioxygenase"/>
    <property type="match status" value="1"/>
</dbReference>
<dbReference type="STRING" id="441112.SAMN04488094_104205"/>
<keyword evidence="3" id="KW-1185">Reference proteome</keyword>
<dbReference type="PANTHER" id="PTHR21366">
    <property type="entry name" value="GLYOXALASE FAMILY PROTEIN"/>
    <property type="match status" value="1"/>
</dbReference>
<dbReference type="InterPro" id="IPR050383">
    <property type="entry name" value="GlyoxalaseI/FosfomycinResist"/>
</dbReference>
<dbReference type="CDD" id="cd07253">
    <property type="entry name" value="GLOD5"/>
    <property type="match status" value="1"/>
</dbReference>
<protein>
    <submittedName>
        <fullName evidence="2">Catechol 2,3-dioxygenase</fullName>
    </submittedName>
</protein>